<sequence>MTKGTGSVHRSCWNEDRPPVPVIAEGERLRRSSVGGGRGARPVDRAQAGVARVLRWLAGALPRLRRRMARLKTTRRRAASGGGAQVVSSARGVQGTAENWTSDYDLSLEQLLSPSKAQLLKWHQLSCDFCEMGSCQNFAGGWLVDYGLDDEVSSVDFIWLASVVDDAAVAKFIPISSRFISRGIEFWTRVESCTSPGTKACLEKMRRDKLTDRLADLCSIFDPARPPKADKGAILSDTNRLLN</sequence>
<dbReference type="PANTHER" id="PTHR46133">
    <property type="entry name" value="BHLH TRANSCRIPTION FACTOR"/>
    <property type="match status" value="1"/>
</dbReference>
<dbReference type="AlphaFoldDB" id="A0A9D5C2R1"/>
<reference evidence="1" key="2">
    <citation type="journal article" date="2022" name="Hortic Res">
        <title>The genome of Dioscorea zingiberensis sheds light on the biosynthesis, origin and evolution of the medicinally important diosgenin saponins.</title>
        <authorList>
            <person name="Li Y."/>
            <person name="Tan C."/>
            <person name="Li Z."/>
            <person name="Guo J."/>
            <person name="Li S."/>
            <person name="Chen X."/>
            <person name="Wang C."/>
            <person name="Dai X."/>
            <person name="Yang H."/>
            <person name="Song W."/>
            <person name="Hou L."/>
            <person name="Xu J."/>
            <person name="Tong Z."/>
            <person name="Xu A."/>
            <person name="Yuan X."/>
            <person name="Wang W."/>
            <person name="Yang Q."/>
            <person name="Chen L."/>
            <person name="Sun Z."/>
            <person name="Wang K."/>
            <person name="Pan B."/>
            <person name="Chen J."/>
            <person name="Bao Y."/>
            <person name="Liu F."/>
            <person name="Qi X."/>
            <person name="Gang D.R."/>
            <person name="Wen J."/>
            <person name="Li J."/>
        </authorList>
    </citation>
    <scope>NUCLEOTIDE SEQUENCE</scope>
    <source>
        <strain evidence="1">Dzin_1.0</strain>
    </source>
</reference>
<comment type="caution">
    <text evidence="1">The sequence shown here is derived from an EMBL/GenBank/DDBJ whole genome shotgun (WGS) entry which is preliminary data.</text>
</comment>
<dbReference type="PANTHER" id="PTHR46133:SF8">
    <property type="entry name" value="TRANSCRIPTION FACTOR ILR3-LIKE"/>
    <property type="match status" value="1"/>
</dbReference>
<dbReference type="GO" id="GO:0046983">
    <property type="term" value="F:protein dimerization activity"/>
    <property type="evidence" value="ECO:0007669"/>
    <property type="project" value="InterPro"/>
</dbReference>
<dbReference type="GO" id="GO:0006879">
    <property type="term" value="P:intracellular iron ion homeostasis"/>
    <property type="evidence" value="ECO:0007669"/>
    <property type="project" value="InterPro"/>
</dbReference>
<gene>
    <name evidence="1" type="ORF">J5N97_026082</name>
</gene>
<dbReference type="EMBL" id="JAGGNH010000008">
    <property type="protein sequence ID" value="KAJ0964944.1"/>
    <property type="molecule type" value="Genomic_DNA"/>
</dbReference>
<reference evidence="1" key="1">
    <citation type="submission" date="2021-03" db="EMBL/GenBank/DDBJ databases">
        <authorList>
            <person name="Li Z."/>
            <person name="Yang C."/>
        </authorList>
    </citation>
    <scope>NUCLEOTIDE SEQUENCE</scope>
    <source>
        <strain evidence="1">Dzin_1.0</strain>
        <tissue evidence="1">Leaf</tissue>
    </source>
</reference>
<accession>A0A9D5C2R1</accession>
<dbReference type="OrthoDB" id="515493at2759"/>
<keyword evidence="2" id="KW-1185">Reference proteome</keyword>
<dbReference type="GO" id="GO:0003700">
    <property type="term" value="F:DNA-binding transcription factor activity"/>
    <property type="evidence" value="ECO:0007669"/>
    <property type="project" value="InterPro"/>
</dbReference>
<evidence type="ECO:0000313" key="1">
    <source>
        <dbReference type="EMBL" id="KAJ0964944.1"/>
    </source>
</evidence>
<dbReference type="InterPro" id="IPR044818">
    <property type="entry name" value="ILR3-like"/>
</dbReference>
<organism evidence="1 2">
    <name type="scientific">Dioscorea zingiberensis</name>
    <dbReference type="NCBI Taxonomy" id="325984"/>
    <lineage>
        <taxon>Eukaryota</taxon>
        <taxon>Viridiplantae</taxon>
        <taxon>Streptophyta</taxon>
        <taxon>Embryophyta</taxon>
        <taxon>Tracheophyta</taxon>
        <taxon>Spermatophyta</taxon>
        <taxon>Magnoliopsida</taxon>
        <taxon>Liliopsida</taxon>
        <taxon>Dioscoreales</taxon>
        <taxon>Dioscoreaceae</taxon>
        <taxon>Dioscorea</taxon>
    </lineage>
</organism>
<dbReference type="Proteomes" id="UP001085076">
    <property type="component" value="Miscellaneous, Linkage group lg08"/>
</dbReference>
<proteinExistence type="predicted"/>
<evidence type="ECO:0000313" key="2">
    <source>
        <dbReference type="Proteomes" id="UP001085076"/>
    </source>
</evidence>
<protein>
    <submittedName>
        <fullName evidence="1">Uncharacterized protein</fullName>
    </submittedName>
</protein>
<name>A0A9D5C2R1_9LILI</name>